<dbReference type="SUPFAM" id="SSF55073">
    <property type="entry name" value="Nucleotide cyclase"/>
    <property type="match status" value="1"/>
</dbReference>
<reference evidence="3" key="1">
    <citation type="journal article" date="2019" name="Int. J. Syst. Evol. Microbiol.">
        <title>The Global Catalogue of Microorganisms (GCM) 10K type strain sequencing project: providing services to taxonomists for standard genome sequencing and annotation.</title>
        <authorList>
            <consortium name="The Broad Institute Genomics Platform"/>
            <consortium name="The Broad Institute Genome Sequencing Center for Infectious Disease"/>
            <person name="Wu L."/>
            <person name="Ma J."/>
        </authorList>
    </citation>
    <scope>NUCLEOTIDE SEQUENCE [LARGE SCALE GENOMIC DNA]</scope>
    <source>
        <strain evidence="3">CCM 7043</strain>
    </source>
</reference>
<dbReference type="RefSeq" id="WP_344724330.1">
    <property type="nucleotide sequence ID" value="NZ_BAAAUS010000024.1"/>
</dbReference>
<sequence>MDRSRAGEPLGKPVLVELSHAIEQFALAAVPGEPLIVIAMFQKHSYFQRELPVYRKIASAGAITVVGMAEEIPPQLPRGLHLALAPAAGPLAREWSVTVLGPHGGATLVATDLELVDPVARTIEEGRCFRGRWSFRREDALREVLRLRSQLRLPAGVIAEMDDVLQAVQRVPEPDHQGWWGVPARFLADRMQAAVRSRTEAQVALESVAEDSGERDPRTGLYTEKFLKRWTAGLGAGTLPIGLALLRVFGIAEVRADYGLRAELAALHGVSGCVQDLLTNVDRVVRIGREDFLVVLPSWSPERVMWFCEEVCERVARLEDAYPFIALPGVAAATVTRSRPLPIPQLIHQVELGGRASEPVSLLAD</sequence>
<protein>
    <submittedName>
        <fullName evidence="2">DICT sensory domain-containing protein</fullName>
    </submittedName>
</protein>
<proteinExistence type="predicted"/>
<keyword evidence="3" id="KW-1185">Reference proteome</keyword>
<evidence type="ECO:0000259" key="1">
    <source>
        <dbReference type="Pfam" id="PF10069"/>
    </source>
</evidence>
<evidence type="ECO:0000313" key="2">
    <source>
        <dbReference type="EMBL" id="MFD1520863.1"/>
    </source>
</evidence>
<dbReference type="InterPro" id="IPR043128">
    <property type="entry name" value="Rev_trsase/Diguanyl_cyclase"/>
</dbReference>
<gene>
    <name evidence="2" type="ORF">ACFSJD_25430</name>
</gene>
<dbReference type="InterPro" id="IPR029787">
    <property type="entry name" value="Nucleotide_cyclase"/>
</dbReference>
<evidence type="ECO:0000313" key="3">
    <source>
        <dbReference type="Proteomes" id="UP001597114"/>
    </source>
</evidence>
<dbReference type="EMBL" id="JBHUCO010000030">
    <property type="protein sequence ID" value="MFD1520863.1"/>
    <property type="molecule type" value="Genomic_DNA"/>
</dbReference>
<dbReference type="Pfam" id="PF10069">
    <property type="entry name" value="DICT"/>
    <property type="match status" value="1"/>
</dbReference>
<accession>A0ABW4F187</accession>
<organism evidence="2 3">
    <name type="scientific">Pseudonocardia yunnanensis</name>
    <dbReference type="NCBI Taxonomy" id="58107"/>
    <lineage>
        <taxon>Bacteria</taxon>
        <taxon>Bacillati</taxon>
        <taxon>Actinomycetota</taxon>
        <taxon>Actinomycetes</taxon>
        <taxon>Pseudonocardiales</taxon>
        <taxon>Pseudonocardiaceae</taxon>
        <taxon>Pseudonocardia</taxon>
    </lineage>
</organism>
<dbReference type="Gene3D" id="3.30.70.270">
    <property type="match status" value="1"/>
</dbReference>
<feature type="domain" description="DICT" evidence="1">
    <location>
        <begin position="12"/>
        <end position="111"/>
    </location>
</feature>
<comment type="caution">
    <text evidence="2">The sequence shown here is derived from an EMBL/GenBank/DDBJ whole genome shotgun (WGS) entry which is preliminary data.</text>
</comment>
<dbReference type="InterPro" id="IPR019278">
    <property type="entry name" value="DICT_dom"/>
</dbReference>
<dbReference type="Proteomes" id="UP001597114">
    <property type="component" value="Unassembled WGS sequence"/>
</dbReference>
<name>A0ABW4F187_9PSEU</name>